<dbReference type="RefSeq" id="WP_244742599.1">
    <property type="nucleotide sequence ID" value="NZ_CP095071.1"/>
</dbReference>
<dbReference type="Proteomes" id="UP000831537">
    <property type="component" value="Chromosome"/>
</dbReference>
<keyword evidence="1" id="KW-0175">Coiled coil</keyword>
<reference evidence="2 3" key="1">
    <citation type="submission" date="2022-04" db="EMBL/GenBank/DDBJ databases">
        <title>Gracilibacillus sp. isolated from saltern.</title>
        <authorList>
            <person name="Won M."/>
            <person name="Lee C.-M."/>
            <person name="Woen H.-Y."/>
            <person name="Kwon S.-W."/>
        </authorList>
    </citation>
    <scope>NUCLEOTIDE SEQUENCE [LARGE SCALE GENOMIC DNA]</scope>
    <source>
        <strain evidence="2 3">SSPM10-3</strain>
    </source>
</reference>
<protein>
    <recommendedName>
        <fullName evidence="4">DUF4083 domain-containing protein</fullName>
    </recommendedName>
</protein>
<sequence length="66" mass="7677">MDIIFYIVAAVILLVILVRARVQESQNAKALEEAKSHRREMLQLQQEILKEIKKNNGEDDNKTEIK</sequence>
<organism evidence="2 3">
    <name type="scientific">Gracilibacillus salinarum</name>
    <dbReference type="NCBI Taxonomy" id="2932255"/>
    <lineage>
        <taxon>Bacteria</taxon>
        <taxon>Bacillati</taxon>
        <taxon>Bacillota</taxon>
        <taxon>Bacilli</taxon>
        <taxon>Bacillales</taxon>
        <taxon>Bacillaceae</taxon>
        <taxon>Gracilibacillus</taxon>
    </lineage>
</organism>
<evidence type="ECO:0000256" key="1">
    <source>
        <dbReference type="SAM" id="Coils"/>
    </source>
</evidence>
<accession>A0ABY4GML8</accession>
<name>A0ABY4GML8_9BACI</name>
<evidence type="ECO:0000313" key="2">
    <source>
        <dbReference type="EMBL" id="UOQ84607.1"/>
    </source>
</evidence>
<evidence type="ECO:0008006" key="4">
    <source>
        <dbReference type="Google" id="ProtNLM"/>
    </source>
</evidence>
<keyword evidence="3" id="KW-1185">Reference proteome</keyword>
<feature type="coiled-coil region" evidence="1">
    <location>
        <begin position="20"/>
        <end position="54"/>
    </location>
</feature>
<gene>
    <name evidence="2" type="ORF">MUN87_18385</name>
</gene>
<proteinExistence type="predicted"/>
<evidence type="ECO:0000313" key="3">
    <source>
        <dbReference type="Proteomes" id="UP000831537"/>
    </source>
</evidence>
<dbReference type="EMBL" id="CP095071">
    <property type="protein sequence ID" value="UOQ84607.1"/>
    <property type="molecule type" value="Genomic_DNA"/>
</dbReference>